<keyword evidence="3" id="KW-1185">Reference proteome</keyword>
<reference evidence="2" key="2">
    <citation type="submission" date="2025-05" db="UniProtKB">
        <authorList>
            <consortium name="EnsemblMetazoa"/>
        </authorList>
    </citation>
    <scope>IDENTIFICATION</scope>
    <source>
        <strain evidence="2">Foshan</strain>
    </source>
</reference>
<dbReference type="EnsemblMetazoa" id="AALFPA23_005935.R7667">
    <property type="protein sequence ID" value="AALFPA23_005935.P7667"/>
    <property type="gene ID" value="AALFPA23_005935"/>
</dbReference>
<feature type="region of interest" description="Disordered" evidence="1">
    <location>
        <begin position="101"/>
        <end position="186"/>
    </location>
</feature>
<evidence type="ECO:0008006" key="4">
    <source>
        <dbReference type="Google" id="ProtNLM"/>
    </source>
</evidence>
<dbReference type="GeneID" id="134288139"/>
<organism evidence="2 3">
    <name type="scientific">Aedes albopictus</name>
    <name type="common">Asian tiger mosquito</name>
    <name type="synonym">Stegomyia albopicta</name>
    <dbReference type="NCBI Taxonomy" id="7160"/>
    <lineage>
        <taxon>Eukaryota</taxon>
        <taxon>Metazoa</taxon>
        <taxon>Ecdysozoa</taxon>
        <taxon>Arthropoda</taxon>
        <taxon>Hexapoda</taxon>
        <taxon>Insecta</taxon>
        <taxon>Pterygota</taxon>
        <taxon>Neoptera</taxon>
        <taxon>Endopterygota</taxon>
        <taxon>Diptera</taxon>
        <taxon>Nematocera</taxon>
        <taxon>Culicoidea</taxon>
        <taxon>Culicidae</taxon>
        <taxon>Culicinae</taxon>
        <taxon>Aedini</taxon>
        <taxon>Aedes</taxon>
        <taxon>Stegomyia</taxon>
    </lineage>
</organism>
<reference evidence="3" key="1">
    <citation type="journal article" date="2015" name="Proc. Natl. Acad. Sci. U.S.A.">
        <title>Genome sequence of the Asian Tiger mosquito, Aedes albopictus, reveals insights into its biology, genetics, and evolution.</title>
        <authorList>
            <person name="Chen X.G."/>
            <person name="Jiang X."/>
            <person name="Gu J."/>
            <person name="Xu M."/>
            <person name="Wu Y."/>
            <person name="Deng Y."/>
            <person name="Zhang C."/>
            <person name="Bonizzoni M."/>
            <person name="Dermauw W."/>
            <person name="Vontas J."/>
            <person name="Armbruster P."/>
            <person name="Huang X."/>
            <person name="Yang Y."/>
            <person name="Zhang H."/>
            <person name="He W."/>
            <person name="Peng H."/>
            <person name="Liu Y."/>
            <person name="Wu K."/>
            <person name="Chen J."/>
            <person name="Lirakis M."/>
            <person name="Topalis P."/>
            <person name="Van Leeuwen T."/>
            <person name="Hall A.B."/>
            <person name="Jiang X."/>
            <person name="Thorpe C."/>
            <person name="Mueller R.L."/>
            <person name="Sun C."/>
            <person name="Waterhouse R.M."/>
            <person name="Yan G."/>
            <person name="Tu Z.J."/>
            <person name="Fang X."/>
            <person name="James A.A."/>
        </authorList>
    </citation>
    <scope>NUCLEOTIDE SEQUENCE [LARGE SCALE GENOMIC DNA]</scope>
    <source>
        <strain evidence="3">Foshan</strain>
    </source>
</reference>
<feature type="compositionally biased region" description="Basic and acidic residues" evidence="1">
    <location>
        <begin position="176"/>
        <end position="186"/>
    </location>
</feature>
<evidence type="ECO:0000313" key="3">
    <source>
        <dbReference type="Proteomes" id="UP000069940"/>
    </source>
</evidence>
<dbReference type="Proteomes" id="UP000069940">
    <property type="component" value="Unassembled WGS sequence"/>
</dbReference>
<feature type="compositionally biased region" description="Basic and acidic residues" evidence="1">
    <location>
        <begin position="131"/>
        <end position="143"/>
    </location>
</feature>
<protein>
    <recommendedName>
        <fullName evidence="4">RRM domain-containing protein</fullName>
    </recommendedName>
</protein>
<evidence type="ECO:0000256" key="1">
    <source>
        <dbReference type="SAM" id="MobiDB-lite"/>
    </source>
</evidence>
<evidence type="ECO:0000313" key="2">
    <source>
        <dbReference type="EnsemblMetazoa" id="AALFPA23_005935.P7667"/>
    </source>
</evidence>
<proteinExistence type="predicted"/>
<name>A0ABM1Y5K6_AEDAL</name>
<accession>A0ABM1Y5K6</accession>
<sequence>MQKVCRSTSTIGQKRWCACRLRLTRGRYVRIFDLPPEIEDADLVLMLQKYGKVQSTVRERFPAEFQLNMFTGVRGVYMDIESAIPDVLYFRNRKGRIFYHGMKPSRKGSPPKPMVEEKPTENVTEACVDSESGREDEVIVENHQKKRRRRRQSDNAGLVLIENQKQMRASKRKKKEATEKPVIERK</sequence>
<dbReference type="RefSeq" id="XP_062707909.1">
    <property type="nucleotide sequence ID" value="XM_062851925.1"/>
</dbReference>